<evidence type="ECO:0000256" key="1">
    <source>
        <dbReference type="SAM" id="Phobius"/>
    </source>
</evidence>
<name>A0A498JYU3_MALDO</name>
<feature type="transmembrane region" description="Helical" evidence="1">
    <location>
        <begin position="35"/>
        <end position="61"/>
    </location>
</feature>
<sequence length="74" mass="8811">MVTELLDNGFVALFILVDIRWFVALFIVVKIRWFVVVFCFIAMFILVEKWLLCFSCLHIYIQNYSLLNCIMVGR</sequence>
<gene>
    <name evidence="2" type="ORF">DVH24_037795</name>
</gene>
<evidence type="ECO:0000313" key="3">
    <source>
        <dbReference type="Proteomes" id="UP000290289"/>
    </source>
</evidence>
<evidence type="ECO:0000313" key="2">
    <source>
        <dbReference type="EMBL" id="RXI00247.1"/>
    </source>
</evidence>
<dbReference type="EMBL" id="RDQH01000331">
    <property type="protein sequence ID" value="RXI00247.1"/>
    <property type="molecule type" value="Genomic_DNA"/>
</dbReference>
<reference evidence="2 3" key="1">
    <citation type="submission" date="2018-10" db="EMBL/GenBank/DDBJ databases">
        <title>A high-quality apple genome assembly.</title>
        <authorList>
            <person name="Hu J."/>
        </authorList>
    </citation>
    <scope>NUCLEOTIDE SEQUENCE [LARGE SCALE GENOMIC DNA]</scope>
    <source>
        <strain evidence="3">cv. HFTH1</strain>
        <tissue evidence="2">Young leaf</tissue>
    </source>
</reference>
<keyword evidence="1" id="KW-1133">Transmembrane helix</keyword>
<dbReference type="Proteomes" id="UP000290289">
    <property type="component" value="Chromosome 5"/>
</dbReference>
<accession>A0A498JYU3</accession>
<keyword evidence="1" id="KW-0472">Membrane</keyword>
<feature type="transmembrane region" description="Helical" evidence="1">
    <location>
        <begin position="6"/>
        <end position="28"/>
    </location>
</feature>
<comment type="caution">
    <text evidence="2">The sequence shown here is derived from an EMBL/GenBank/DDBJ whole genome shotgun (WGS) entry which is preliminary data.</text>
</comment>
<keyword evidence="3" id="KW-1185">Reference proteome</keyword>
<protein>
    <submittedName>
        <fullName evidence="2">Uncharacterized protein</fullName>
    </submittedName>
</protein>
<dbReference type="AlphaFoldDB" id="A0A498JYU3"/>
<organism evidence="2 3">
    <name type="scientific">Malus domestica</name>
    <name type="common">Apple</name>
    <name type="synonym">Pyrus malus</name>
    <dbReference type="NCBI Taxonomy" id="3750"/>
    <lineage>
        <taxon>Eukaryota</taxon>
        <taxon>Viridiplantae</taxon>
        <taxon>Streptophyta</taxon>
        <taxon>Embryophyta</taxon>
        <taxon>Tracheophyta</taxon>
        <taxon>Spermatophyta</taxon>
        <taxon>Magnoliopsida</taxon>
        <taxon>eudicotyledons</taxon>
        <taxon>Gunneridae</taxon>
        <taxon>Pentapetalae</taxon>
        <taxon>rosids</taxon>
        <taxon>fabids</taxon>
        <taxon>Rosales</taxon>
        <taxon>Rosaceae</taxon>
        <taxon>Amygdaloideae</taxon>
        <taxon>Maleae</taxon>
        <taxon>Malus</taxon>
    </lineage>
</organism>
<keyword evidence="1" id="KW-0812">Transmembrane</keyword>
<proteinExistence type="predicted"/>